<evidence type="ECO:0000313" key="2">
    <source>
        <dbReference type="EMBL" id="KAF4947358.1"/>
    </source>
</evidence>
<keyword evidence="3" id="KW-1185">Reference proteome</keyword>
<sequence length="666" mass="75515">MDAVKLKDAAVALLQIVAEEDSGYNSRAAFQCRRVLKEAPVRRRSDLRLNSFDQLEFAALQGCDLCQLILECFKGAVEGEIPTRCDWPREWTPDSPPGMATMYSKAKKLPKSNVRLCIDVTNKYPAMSLKEVQLFDAIRVQVGPTSEELFTGQDTDSNSEEDMEETEGRPRNSSKTSESLPFHLKPYLASLMLLLTNSKGKVHPDVDGYLIGCLQVDRDLGSISNLALVKNWLDECVRNHSDCWPDEVPITPNRLLDVRPQNGIQDNIRLVELDGDTRAKLRVFSDSDDTLITLSRLDEPSDENLKSLSEDGPLASRGWTLQESILSSISISYGLHGVYWECSSNFKAANGLPNQGKAYPWKPKLLKAILHPYASGSTSEDTLPEGSIDSECRLDLIEEYHHLVEAYSRRNLTQPSDKLPAMSALARTFGDVLGNDTKYLAGLWSMNILYGLMWETWGARVPHVSKYRAPSWSWAITDKPVYWGIDYKRKIWGDSTWELEVLEHHVRLESDDYPFGEVKAGYLIVKGLVIPILRNRQVIIAKSVFNDRMGHGTYDEPSSTSEVYNWQQMILEVDHGDGTQWTTFNEDLEADSDELHIDEELYHSDECKILIICAQDDTDKRTKHITGLFIRKLPDSDSYERIGYLNHATTGYEKYEALQRRTLMLV</sequence>
<evidence type="ECO:0000313" key="3">
    <source>
        <dbReference type="Proteomes" id="UP000622797"/>
    </source>
</evidence>
<organism evidence="2 3">
    <name type="scientific">Fusarium sarcochroum</name>
    <dbReference type="NCBI Taxonomy" id="1208366"/>
    <lineage>
        <taxon>Eukaryota</taxon>
        <taxon>Fungi</taxon>
        <taxon>Dikarya</taxon>
        <taxon>Ascomycota</taxon>
        <taxon>Pezizomycotina</taxon>
        <taxon>Sordariomycetes</taxon>
        <taxon>Hypocreomycetidae</taxon>
        <taxon>Hypocreales</taxon>
        <taxon>Nectriaceae</taxon>
        <taxon>Fusarium</taxon>
        <taxon>Fusarium lateritium species complex</taxon>
    </lineage>
</organism>
<dbReference type="OrthoDB" id="5362512at2759"/>
<protein>
    <recommendedName>
        <fullName evidence="4">Heterokaryon incompatibility domain-containing protein</fullName>
    </recommendedName>
</protein>
<dbReference type="PANTHER" id="PTHR33112">
    <property type="entry name" value="DOMAIN PROTEIN, PUTATIVE-RELATED"/>
    <property type="match status" value="1"/>
</dbReference>
<comment type="caution">
    <text evidence="2">The sequence shown here is derived from an EMBL/GenBank/DDBJ whole genome shotgun (WGS) entry which is preliminary data.</text>
</comment>
<evidence type="ECO:0008006" key="4">
    <source>
        <dbReference type="Google" id="ProtNLM"/>
    </source>
</evidence>
<reference evidence="2" key="2">
    <citation type="submission" date="2020-05" db="EMBL/GenBank/DDBJ databases">
        <authorList>
            <person name="Kim H.-S."/>
            <person name="Proctor R.H."/>
            <person name="Brown D.W."/>
        </authorList>
    </citation>
    <scope>NUCLEOTIDE SEQUENCE</scope>
    <source>
        <strain evidence="2">NRRL 20472</strain>
    </source>
</reference>
<reference evidence="2" key="1">
    <citation type="journal article" date="2020" name="BMC Genomics">
        <title>Correction to: Identification and distribution of gene clusters required for synthesis of sphingolipid metabolism inhibitors in diverse species of the filamentous fungus Fusarium.</title>
        <authorList>
            <person name="Kim H.S."/>
            <person name="Lohmar J.M."/>
            <person name="Busman M."/>
            <person name="Brown D.W."/>
            <person name="Naumann T.A."/>
            <person name="Divon H.H."/>
            <person name="Lysoe E."/>
            <person name="Uhlig S."/>
            <person name="Proctor R.H."/>
        </authorList>
    </citation>
    <scope>NUCLEOTIDE SEQUENCE</scope>
    <source>
        <strain evidence="2">NRRL 20472</strain>
    </source>
</reference>
<evidence type="ECO:0000256" key="1">
    <source>
        <dbReference type="SAM" id="MobiDB-lite"/>
    </source>
</evidence>
<dbReference type="Proteomes" id="UP000622797">
    <property type="component" value="Unassembled WGS sequence"/>
</dbReference>
<feature type="region of interest" description="Disordered" evidence="1">
    <location>
        <begin position="146"/>
        <end position="179"/>
    </location>
</feature>
<name>A0A8H4WQR3_9HYPO</name>
<accession>A0A8H4WQR3</accession>
<dbReference type="AlphaFoldDB" id="A0A8H4WQR3"/>
<dbReference type="PANTHER" id="PTHR33112:SF16">
    <property type="entry name" value="HETEROKARYON INCOMPATIBILITY DOMAIN-CONTAINING PROTEIN"/>
    <property type="match status" value="1"/>
</dbReference>
<gene>
    <name evidence="2" type="ORF">FSARC_13979</name>
</gene>
<dbReference type="EMBL" id="JABEXW010001108">
    <property type="protein sequence ID" value="KAF4947358.1"/>
    <property type="molecule type" value="Genomic_DNA"/>
</dbReference>
<proteinExistence type="predicted"/>